<dbReference type="EMBL" id="CP110257">
    <property type="protein sequence ID" value="UZD55075.1"/>
    <property type="molecule type" value="Genomic_DNA"/>
</dbReference>
<gene>
    <name evidence="1" type="ORF">OMP39_00310</name>
</gene>
<proteinExistence type="predicted"/>
<evidence type="ECO:0000313" key="2">
    <source>
        <dbReference type="Proteomes" id="UP001163266"/>
    </source>
</evidence>
<protein>
    <submittedName>
        <fullName evidence="1">Uncharacterized protein</fullName>
    </submittedName>
</protein>
<dbReference type="Proteomes" id="UP001163266">
    <property type="component" value="Chromosome"/>
</dbReference>
<reference evidence="1" key="1">
    <citation type="submission" date="2022-10" db="EMBL/GenBank/DDBJ databases">
        <title>Complete genome sequence of Schlegelella aquatica LMG 23380.</title>
        <authorList>
            <person name="Musilova J."/>
            <person name="Kourilova X."/>
            <person name="Bezdicek M."/>
            <person name="Hermankova K."/>
            <person name="Obruca S."/>
            <person name="Sedlar K."/>
        </authorList>
    </citation>
    <scope>NUCLEOTIDE SEQUENCE</scope>
    <source>
        <strain evidence="1">LMG 23380</strain>
    </source>
</reference>
<accession>A0ABY6MSS6</accession>
<keyword evidence="2" id="KW-1185">Reference proteome</keyword>
<sequence length="80" mass="9038">MRSPRADTNRAALSGFKSREFGGAGYNQLVFYDKPIAHRRFEIVRGDGTTVRGHTDANGRTGLQKSDFLEQIRLRLLDEV</sequence>
<evidence type="ECO:0000313" key="1">
    <source>
        <dbReference type="EMBL" id="UZD55075.1"/>
    </source>
</evidence>
<name>A0ABY6MSS6_9BURK</name>
<organism evidence="1 2">
    <name type="scientific">Caldimonas aquatica</name>
    <dbReference type="NCBI Taxonomy" id="376175"/>
    <lineage>
        <taxon>Bacteria</taxon>
        <taxon>Pseudomonadati</taxon>
        <taxon>Pseudomonadota</taxon>
        <taxon>Betaproteobacteria</taxon>
        <taxon>Burkholderiales</taxon>
        <taxon>Sphaerotilaceae</taxon>
        <taxon>Caldimonas</taxon>
    </lineage>
</organism>
<dbReference type="RefSeq" id="WP_264892833.1">
    <property type="nucleotide sequence ID" value="NZ_CP110257.1"/>
</dbReference>